<feature type="region of interest" description="Disordered" evidence="1">
    <location>
        <begin position="50"/>
        <end position="76"/>
    </location>
</feature>
<reference evidence="2 3" key="1">
    <citation type="submission" date="2016-08" db="EMBL/GenBank/DDBJ databases">
        <title>Identification and validation of antigenic proteins from Pajaroellobacter abortibovis using de-novo genome sequence assembly and reverse vaccinology.</title>
        <authorList>
            <person name="Welly B.T."/>
            <person name="Miller M.R."/>
            <person name="Stott J.L."/>
            <person name="Blanchard M.T."/>
            <person name="Islas-Trejo A.D."/>
            <person name="O'Rourke S.M."/>
            <person name="Young A.E."/>
            <person name="Medrano J.F."/>
            <person name="Van Eenennaam A.L."/>
        </authorList>
    </citation>
    <scope>NUCLEOTIDE SEQUENCE [LARGE SCALE GENOMIC DNA]</scope>
    <source>
        <strain evidence="2 3">BTF92-0548A/99-0131</strain>
    </source>
</reference>
<evidence type="ECO:0000256" key="1">
    <source>
        <dbReference type="SAM" id="MobiDB-lite"/>
    </source>
</evidence>
<gene>
    <name evidence="2" type="ORF">BCY86_03840</name>
</gene>
<evidence type="ECO:0000313" key="2">
    <source>
        <dbReference type="EMBL" id="APR99907.1"/>
    </source>
</evidence>
<dbReference type="KEGG" id="pabo:BCY86_03840"/>
<organism evidence="2 3">
    <name type="scientific">Pajaroellobacter abortibovis</name>
    <dbReference type="NCBI Taxonomy" id="1882918"/>
    <lineage>
        <taxon>Bacteria</taxon>
        <taxon>Pseudomonadati</taxon>
        <taxon>Myxococcota</taxon>
        <taxon>Polyangia</taxon>
        <taxon>Polyangiales</taxon>
        <taxon>Polyangiaceae</taxon>
    </lineage>
</organism>
<sequence length="92" mass="10678">MIGLYVFSSCDRQGEFAVSGAWDLENKSRDARSGQKLEASFMWQKFDEELVPPDDKHERIPPDSRQADNKSYSPENIPSITFKRSFLIFFIQ</sequence>
<evidence type="ECO:0000313" key="3">
    <source>
        <dbReference type="Proteomes" id="UP000185544"/>
    </source>
</evidence>
<keyword evidence="3" id="KW-1185">Reference proteome</keyword>
<dbReference type="Proteomes" id="UP000185544">
    <property type="component" value="Chromosome"/>
</dbReference>
<dbReference type="EMBL" id="CP016908">
    <property type="protein sequence ID" value="APR99907.1"/>
    <property type="molecule type" value="Genomic_DNA"/>
</dbReference>
<dbReference type="AlphaFoldDB" id="A0A1L6MWW3"/>
<accession>A0A1L6MWW3</accession>
<feature type="compositionally biased region" description="Basic and acidic residues" evidence="1">
    <location>
        <begin position="50"/>
        <end position="68"/>
    </location>
</feature>
<protein>
    <submittedName>
        <fullName evidence="2">Uncharacterized protein</fullName>
    </submittedName>
</protein>
<proteinExistence type="predicted"/>
<dbReference type="STRING" id="1882918.BCY86_03840"/>
<name>A0A1L6MWW3_9BACT</name>